<accession>A0A0L1J8S3</accession>
<comment type="subcellular location">
    <subcellularLocation>
        <location evidence="1">Membrane</location>
        <topology evidence="1">Multi-pass membrane protein</topology>
    </subcellularLocation>
</comment>
<dbReference type="GO" id="GO:0005886">
    <property type="term" value="C:plasma membrane"/>
    <property type="evidence" value="ECO:0007669"/>
    <property type="project" value="TreeGrafter"/>
</dbReference>
<name>A0A0L1J8S3_ASPN3</name>
<gene>
    <name evidence="7" type="ORF">ANOM_003379</name>
</gene>
<keyword evidence="3 6" id="KW-1133">Transmembrane helix</keyword>
<feature type="transmembrane region" description="Helical" evidence="6">
    <location>
        <begin position="364"/>
        <end position="389"/>
    </location>
</feature>
<feature type="transmembrane region" description="Helical" evidence="6">
    <location>
        <begin position="95"/>
        <end position="114"/>
    </location>
</feature>
<dbReference type="STRING" id="1509407.A0A0L1J8S3"/>
<dbReference type="RefSeq" id="XP_015409062.1">
    <property type="nucleotide sequence ID" value="XM_015548636.1"/>
</dbReference>
<feature type="transmembrane region" description="Helical" evidence="6">
    <location>
        <begin position="437"/>
        <end position="462"/>
    </location>
</feature>
<dbReference type="PANTHER" id="PTHR23502">
    <property type="entry name" value="MAJOR FACILITATOR SUPERFAMILY"/>
    <property type="match status" value="1"/>
</dbReference>
<feature type="transmembrane region" description="Helical" evidence="6">
    <location>
        <begin position="321"/>
        <end position="344"/>
    </location>
</feature>
<feature type="transmembrane region" description="Helical" evidence="6">
    <location>
        <begin position="121"/>
        <end position="140"/>
    </location>
</feature>
<evidence type="ECO:0000256" key="6">
    <source>
        <dbReference type="SAM" id="Phobius"/>
    </source>
</evidence>
<dbReference type="SUPFAM" id="SSF103473">
    <property type="entry name" value="MFS general substrate transporter"/>
    <property type="match status" value="1"/>
</dbReference>
<evidence type="ECO:0008006" key="9">
    <source>
        <dbReference type="Google" id="ProtNLM"/>
    </source>
</evidence>
<evidence type="ECO:0000313" key="8">
    <source>
        <dbReference type="Proteomes" id="UP000037505"/>
    </source>
</evidence>
<keyword evidence="2 6" id="KW-0812">Transmembrane</keyword>
<dbReference type="PANTHER" id="PTHR23502:SF50">
    <property type="entry name" value="TRANSPORTER, PUTATIVE (AFU_ORTHOLOGUE AFUA_5G00430)-RELATED"/>
    <property type="match status" value="1"/>
</dbReference>
<feature type="transmembrane region" description="Helical" evidence="6">
    <location>
        <begin position="209"/>
        <end position="229"/>
    </location>
</feature>
<keyword evidence="4 6" id="KW-0472">Membrane</keyword>
<proteinExistence type="predicted"/>
<dbReference type="GeneID" id="26805183"/>
<sequence>MTSENRDIDPAWPPGTVRIEVASESDRGSSVILQPKPSHDPNDPLNWPTWRKHLNFSLVSYYVMMVFALIDVATVTWGPVNAELGFSFEILNDSYAAGCGALCIGSVIIIPFALKYGRRPVYVFSTAFQCAISVWTARMMNVADLMVVNILSCVVGALAEVLVQMTVADIYFVHQRGLMNGIYVWVMTIGTSLSPLAGGYIVDSQGWRWVWWWMVILFGVGLVAFLFLYEETKFVATPTEEVPPSMSPVKAQDGKESFEHQETVSRDEENPQADNKMRMEAEIEHWIDPSIPKKTYLQRLALWTTSPSSLANFARYSYEPFVMLFTIPAIFFMAVVYGAMTAAVTVTVTTLSSWMTLPPYNFTAAQIGLMGLPSFIGTSLGILLAGPLSDKLILLLARRNNGIYEPEMRLWLSLAFTPFVPAGMIMFGIGLDKGLPWPVPAVGLGLASFGSTPPSSVALTYLTDAYTDVSCNPNHISVLRPLTDLLGQIVAGSLVGVTFIRNLISTIFVFALAPWIASSGLTGFYITFSVILTVILLGNALLIMYGKKLRVLGARRYRYFAGKQIDLRE</sequence>
<feature type="compositionally biased region" description="Basic and acidic residues" evidence="5">
    <location>
        <begin position="252"/>
        <end position="274"/>
    </location>
</feature>
<reference evidence="7 8" key="1">
    <citation type="submission" date="2014-06" db="EMBL/GenBank/DDBJ databases">
        <title>The Genome of the Aflatoxigenic Filamentous Fungus Aspergillus nomius.</title>
        <authorList>
            <person name="Moore M.G."/>
            <person name="Shannon B.M."/>
            <person name="Brian M.M."/>
        </authorList>
    </citation>
    <scope>NUCLEOTIDE SEQUENCE [LARGE SCALE GENOMIC DNA]</scope>
    <source>
        <strain evidence="7 8">NRRL 13137</strain>
    </source>
</reference>
<organism evidence="7 8">
    <name type="scientific">Aspergillus nomiae NRRL (strain ATCC 15546 / NRRL 13137 / CBS 260.88 / M93)</name>
    <dbReference type="NCBI Taxonomy" id="1509407"/>
    <lineage>
        <taxon>Eukaryota</taxon>
        <taxon>Fungi</taxon>
        <taxon>Dikarya</taxon>
        <taxon>Ascomycota</taxon>
        <taxon>Pezizomycotina</taxon>
        <taxon>Eurotiomycetes</taxon>
        <taxon>Eurotiomycetidae</taxon>
        <taxon>Eurotiales</taxon>
        <taxon>Aspergillaceae</taxon>
        <taxon>Aspergillus</taxon>
        <taxon>Aspergillus subgen. Circumdati</taxon>
    </lineage>
</organism>
<dbReference type="AlphaFoldDB" id="A0A0L1J8S3"/>
<evidence type="ECO:0000256" key="1">
    <source>
        <dbReference type="ARBA" id="ARBA00004141"/>
    </source>
</evidence>
<dbReference type="InterPro" id="IPR036259">
    <property type="entry name" value="MFS_trans_sf"/>
</dbReference>
<evidence type="ECO:0000256" key="3">
    <source>
        <dbReference type="ARBA" id="ARBA00022989"/>
    </source>
</evidence>
<feature type="transmembrane region" description="Helical" evidence="6">
    <location>
        <begin position="146"/>
        <end position="170"/>
    </location>
</feature>
<dbReference type="Proteomes" id="UP000037505">
    <property type="component" value="Unassembled WGS sequence"/>
</dbReference>
<feature type="transmembrane region" description="Helical" evidence="6">
    <location>
        <begin position="489"/>
        <end position="517"/>
    </location>
</feature>
<dbReference type="InterPro" id="IPR011701">
    <property type="entry name" value="MFS"/>
</dbReference>
<dbReference type="Pfam" id="PF07690">
    <property type="entry name" value="MFS_1"/>
    <property type="match status" value="1"/>
</dbReference>
<evidence type="ECO:0000256" key="5">
    <source>
        <dbReference type="SAM" id="MobiDB-lite"/>
    </source>
</evidence>
<dbReference type="EMBL" id="JNOM01000060">
    <property type="protein sequence ID" value="KNG88139.1"/>
    <property type="molecule type" value="Genomic_DNA"/>
</dbReference>
<protein>
    <recommendedName>
        <fullName evidence="9">Major facilitator superfamily (MFS) profile domain-containing protein</fullName>
    </recommendedName>
</protein>
<comment type="caution">
    <text evidence="7">The sequence shown here is derived from an EMBL/GenBank/DDBJ whole genome shotgun (WGS) entry which is preliminary data.</text>
</comment>
<feature type="transmembrane region" description="Helical" evidence="6">
    <location>
        <begin position="59"/>
        <end position="80"/>
    </location>
</feature>
<evidence type="ECO:0000313" key="7">
    <source>
        <dbReference type="EMBL" id="KNG88139.1"/>
    </source>
</evidence>
<evidence type="ECO:0000256" key="2">
    <source>
        <dbReference type="ARBA" id="ARBA00022692"/>
    </source>
</evidence>
<dbReference type="GO" id="GO:0022857">
    <property type="term" value="F:transmembrane transporter activity"/>
    <property type="evidence" value="ECO:0007669"/>
    <property type="project" value="InterPro"/>
</dbReference>
<dbReference type="OrthoDB" id="5215911at2759"/>
<evidence type="ECO:0000256" key="4">
    <source>
        <dbReference type="ARBA" id="ARBA00023136"/>
    </source>
</evidence>
<feature type="region of interest" description="Disordered" evidence="5">
    <location>
        <begin position="239"/>
        <end position="274"/>
    </location>
</feature>
<keyword evidence="8" id="KW-1185">Reference proteome</keyword>
<feature type="transmembrane region" description="Helical" evidence="6">
    <location>
        <begin position="523"/>
        <end position="546"/>
    </location>
</feature>
<feature type="transmembrane region" description="Helical" evidence="6">
    <location>
        <begin position="410"/>
        <end position="431"/>
    </location>
</feature>
<feature type="transmembrane region" description="Helical" evidence="6">
    <location>
        <begin position="182"/>
        <end position="203"/>
    </location>
</feature>
<dbReference type="Gene3D" id="1.20.1250.20">
    <property type="entry name" value="MFS general substrate transporter like domains"/>
    <property type="match status" value="1"/>
</dbReference>